<dbReference type="InterPro" id="IPR011333">
    <property type="entry name" value="SKP1/BTB/POZ_sf"/>
</dbReference>
<sequence>EPACCHPNERLSSTFWKLRLDRKLVDFIINVQGKQFHVHKAIMAIGSPVLGSMLETKNGQLDVTDCDPEVFEHFVRFLYLGCANGLRHFELRLLALAEKFGVENLKIICEESIAANITVDNAATVFMAAEINNALTLKPYVMDFIKKHVLEIIETDSWKSLLVSEPNLVNIVVWAVANISKK</sequence>
<dbReference type="EMBL" id="GBHO01045570">
    <property type="protein sequence ID" value="JAF98033.1"/>
    <property type="molecule type" value="Transcribed_RNA"/>
</dbReference>
<evidence type="ECO:0000313" key="2">
    <source>
        <dbReference type="EMBL" id="JAF98033.1"/>
    </source>
</evidence>
<reference evidence="2" key="1">
    <citation type="journal article" date="2014" name="PLoS ONE">
        <title>Transcriptome-Based Identification of ABC Transporters in the Western Tarnished Plant Bug Lygus hesperus.</title>
        <authorList>
            <person name="Hull J.J."/>
            <person name="Chaney K."/>
            <person name="Geib S.M."/>
            <person name="Fabrick J.A."/>
            <person name="Brent C.S."/>
            <person name="Walsh D."/>
            <person name="Lavine L.C."/>
        </authorList>
    </citation>
    <scope>NUCLEOTIDE SEQUENCE</scope>
</reference>
<dbReference type="SMART" id="SM00225">
    <property type="entry name" value="BTB"/>
    <property type="match status" value="1"/>
</dbReference>
<organism evidence="2">
    <name type="scientific">Lygus hesperus</name>
    <name type="common">Western plant bug</name>
    <dbReference type="NCBI Taxonomy" id="30085"/>
    <lineage>
        <taxon>Eukaryota</taxon>
        <taxon>Metazoa</taxon>
        <taxon>Ecdysozoa</taxon>
        <taxon>Arthropoda</taxon>
        <taxon>Hexapoda</taxon>
        <taxon>Insecta</taxon>
        <taxon>Pterygota</taxon>
        <taxon>Neoptera</taxon>
        <taxon>Paraneoptera</taxon>
        <taxon>Hemiptera</taxon>
        <taxon>Heteroptera</taxon>
        <taxon>Panheteroptera</taxon>
        <taxon>Cimicomorpha</taxon>
        <taxon>Miridae</taxon>
        <taxon>Mirini</taxon>
        <taxon>Lygus</taxon>
    </lineage>
</organism>
<protein>
    <submittedName>
        <fullName evidence="2">Speckle-type POZ protein B</fullName>
    </submittedName>
</protein>
<dbReference type="InterPro" id="IPR000210">
    <property type="entry name" value="BTB/POZ_dom"/>
</dbReference>
<feature type="non-terminal residue" evidence="2">
    <location>
        <position position="1"/>
    </location>
</feature>
<dbReference type="PANTHER" id="PTHR24413">
    <property type="entry name" value="SPECKLE-TYPE POZ PROTEIN"/>
    <property type="match status" value="1"/>
</dbReference>
<name>A0A0A9VQI1_LYGHE</name>
<accession>A0A0A9VQI1</accession>
<dbReference type="Pfam" id="PF00651">
    <property type="entry name" value="BTB"/>
    <property type="match status" value="1"/>
</dbReference>
<dbReference type="Gene3D" id="3.30.710.10">
    <property type="entry name" value="Potassium Channel Kv1.1, Chain A"/>
    <property type="match status" value="1"/>
</dbReference>
<dbReference type="AlphaFoldDB" id="A0A0A9VQI1"/>
<dbReference type="SUPFAM" id="SSF54695">
    <property type="entry name" value="POZ domain"/>
    <property type="match status" value="1"/>
</dbReference>
<feature type="domain" description="BTB" evidence="1">
    <location>
        <begin position="25"/>
        <end position="81"/>
    </location>
</feature>
<dbReference type="Gene3D" id="1.25.40.420">
    <property type="match status" value="1"/>
</dbReference>
<gene>
    <name evidence="2" type="primary">spop-b_8</name>
    <name evidence="2" type="ORF">CM83_103081</name>
</gene>
<evidence type="ECO:0000259" key="1">
    <source>
        <dbReference type="PROSITE" id="PS50097"/>
    </source>
</evidence>
<proteinExistence type="predicted"/>
<dbReference type="PROSITE" id="PS50097">
    <property type="entry name" value="BTB"/>
    <property type="match status" value="1"/>
</dbReference>
<reference evidence="2" key="2">
    <citation type="submission" date="2014-07" db="EMBL/GenBank/DDBJ databases">
        <authorList>
            <person name="Hull J."/>
        </authorList>
    </citation>
    <scope>NUCLEOTIDE SEQUENCE</scope>
</reference>